<gene>
    <name evidence="1" type="ORF">LRHMDP3_2635</name>
</gene>
<accession>A0AB33XQY2</accession>
<reference evidence="1 2" key="1">
    <citation type="journal article" date="2013" name="Genome Announc.">
        <title>Draft Genome Sequence of Staphylococcus simulans UMC-CNS-990, Isolated from a Case of Chronic Bovine Mastitis.</title>
        <authorList>
            <person name="Calcutt M.J."/>
            <person name="Foecking M.F."/>
            <person name="Hsieh H.Y."/>
            <person name="Perry J."/>
            <person name="Stewart G.C."/>
            <person name="Middleton J.R."/>
        </authorList>
    </citation>
    <scope>NUCLEOTIDE SEQUENCE [LARGE SCALE GENOMIC DNA]</scope>
    <source>
        <strain evidence="1 2">LRHMDP3</strain>
    </source>
</reference>
<comment type="caution">
    <text evidence="1">The sequence shown here is derived from an EMBL/GenBank/DDBJ whole genome shotgun (WGS) entry which is preliminary data.</text>
</comment>
<dbReference type="Proteomes" id="UP000009352">
    <property type="component" value="Unassembled WGS sequence"/>
</dbReference>
<dbReference type="EMBL" id="AMQX01000020">
    <property type="protein sequence ID" value="EKS48835.1"/>
    <property type="molecule type" value="Genomic_DNA"/>
</dbReference>
<evidence type="ECO:0000313" key="1">
    <source>
        <dbReference type="EMBL" id="EKS48835.1"/>
    </source>
</evidence>
<protein>
    <submittedName>
        <fullName evidence="1">Uncharacterized protein</fullName>
    </submittedName>
</protein>
<organism evidence="1 2">
    <name type="scientific">Lacticaseibacillus rhamnosus LRHMDP3</name>
    <dbReference type="NCBI Taxonomy" id="1203259"/>
    <lineage>
        <taxon>Bacteria</taxon>
        <taxon>Bacillati</taxon>
        <taxon>Bacillota</taxon>
        <taxon>Bacilli</taxon>
        <taxon>Lactobacillales</taxon>
        <taxon>Lactobacillaceae</taxon>
        <taxon>Lacticaseibacillus</taxon>
    </lineage>
</organism>
<proteinExistence type="predicted"/>
<sequence length="50" mass="5734">MTKLVSKSMATSVFEGDHAFLCLMEMMMKVAFKMVTLDQVNQVPILRRLI</sequence>
<dbReference type="AlphaFoldDB" id="A0AB33XQY2"/>
<evidence type="ECO:0000313" key="2">
    <source>
        <dbReference type="Proteomes" id="UP000009352"/>
    </source>
</evidence>
<name>A0AB33XQY2_LACRH</name>